<feature type="transmembrane region" description="Helical" evidence="5">
    <location>
        <begin position="139"/>
        <end position="158"/>
    </location>
</feature>
<evidence type="ECO:0000256" key="4">
    <source>
        <dbReference type="ARBA" id="ARBA00023136"/>
    </source>
</evidence>
<organism evidence="7 8">
    <name type="scientific">Gordonia sesuvii</name>
    <dbReference type="NCBI Taxonomy" id="3116777"/>
    <lineage>
        <taxon>Bacteria</taxon>
        <taxon>Bacillati</taxon>
        <taxon>Actinomycetota</taxon>
        <taxon>Actinomycetes</taxon>
        <taxon>Mycobacteriales</taxon>
        <taxon>Gordoniaceae</taxon>
        <taxon>Gordonia</taxon>
    </lineage>
</organism>
<keyword evidence="3 5" id="KW-1133">Transmembrane helix</keyword>
<dbReference type="EMBL" id="JAZDUF010000003">
    <property type="protein sequence ID" value="MEE3851346.1"/>
    <property type="molecule type" value="Genomic_DNA"/>
</dbReference>
<feature type="transmembrane region" description="Helical" evidence="5">
    <location>
        <begin position="238"/>
        <end position="259"/>
    </location>
</feature>
<feature type="transmembrane region" description="Helical" evidence="5">
    <location>
        <begin position="388"/>
        <end position="408"/>
    </location>
</feature>
<evidence type="ECO:0000313" key="7">
    <source>
        <dbReference type="EMBL" id="MEE3851346.1"/>
    </source>
</evidence>
<evidence type="ECO:0000256" key="3">
    <source>
        <dbReference type="ARBA" id="ARBA00022989"/>
    </source>
</evidence>
<dbReference type="InterPro" id="IPR007016">
    <property type="entry name" value="O-antigen_ligase-rel_domated"/>
</dbReference>
<keyword evidence="8" id="KW-1185">Reference proteome</keyword>
<evidence type="ECO:0000259" key="6">
    <source>
        <dbReference type="Pfam" id="PF04932"/>
    </source>
</evidence>
<evidence type="ECO:0000256" key="1">
    <source>
        <dbReference type="ARBA" id="ARBA00004141"/>
    </source>
</evidence>
<comment type="caution">
    <text evidence="7">The sequence shown here is derived from an EMBL/GenBank/DDBJ whole genome shotgun (WGS) entry which is preliminary data.</text>
</comment>
<feature type="transmembrane region" description="Helical" evidence="5">
    <location>
        <begin position="47"/>
        <end position="67"/>
    </location>
</feature>
<name>A0ABU7MFK5_9ACTN</name>
<evidence type="ECO:0000256" key="5">
    <source>
        <dbReference type="SAM" id="Phobius"/>
    </source>
</evidence>
<sequence>MTMARAGSSKSWLYQDSPRSWSRGLLVGPFVVISLFLIATSDVFGSVSIFGFTGLALMSMATLYYLVCSQILTGSLFSFGTVGSFGSGGIPLMWMLWVGWCAVVTAANGVSREGIQNAVLLGILILGMSWSAQRADPRLSRVLVLGIAVAGLILAILFSVQLVQSGFNARGIIGRRSFGISAVIVIAVIAGHWRIVPFWVRLVGIVLFLEILASGARTAFVIATLIVLVSFSSRRRGFVGIVFAVLATAVSVVALIAYVEPVRKRFVGGDAGITISGIDYNTAGRAEIWGALVSWAERFPLGSGLGRAQRVTVEAVPHIPQPHNDYLRLLVDTGLPGVVLWSLGALVIFFVLTRAATLMSGPDADFLNSGVYCWFAFLALMLTDNNLVYSFSVIPTALVVGWSLGLAASRLGTVEFTFQSATRSLAVRPSPQRLRNNVIRPVSAGDPP</sequence>
<keyword evidence="2 5" id="KW-0812">Transmembrane</keyword>
<comment type="subcellular location">
    <subcellularLocation>
        <location evidence="1">Membrane</location>
        <topology evidence="1">Multi-pass membrane protein</topology>
    </subcellularLocation>
</comment>
<accession>A0ABU7MFK5</accession>
<dbReference type="Proteomes" id="UP001347146">
    <property type="component" value="Unassembled WGS sequence"/>
</dbReference>
<dbReference type="Pfam" id="PF04932">
    <property type="entry name" value="Wzy_C"/>
    <property type="match status" value="1"/>
</dbReference>
<dbReference type="GO" id="GO:0016874">
    <property type="term" value="F:ligase activity"/>
    <property type="evidence" value="ECO:0007669"/>
    <property type="project" value="UniProtKB-KW"/>
</dbReference>
<evidence type="ECO:0000313" key="8">
    <source>
        <dbReference type="Proteomes" id="UP001347146"/>
    </source>
</evidence>
<feature type="transmembrane region" description="Helical" evidence="5">
    <location>
        <begin position="20"/>
        <end position="40"/>
    </location>
</feature>
<dbReference type="InterPro" id="IPR051533">
    <property type="entry name" value="WaaL-like"/>
</dbReference>
<keyword evidence="7" id="KW-0436">Ligase</keyword>
<keyword evidence="4 5" id="KW-0472">Membrane</keyword>
<dbReference type="PANTHER" id="PTHR37422:SF13">
    <property type="entry name" value="LIPOPOLYSACCHARIDE BIOSYNTHESIS PROTEIN PA4999-RELATED"/>
    <property type="match status" value="1"/>
</dbReference>
<feature type="transmembrane region" description="Helical" evidence="5">
    <location>
        <begin position="114"/>
        <end position="133"/>
    </location>
</feature>
<dbReference type="RefSeq" id="WP_330433056.1">
    <property type="nucleotide sequence ID" value="NZ_JAZDUF010000003.1"/>
</dbReference>
<feature type="transmembrane region" description="Helical" evidence="5">
    <location>
        <begin position="334"/>
        <end position="352"/>
    </location>
</feature>
<reference evidence="7 8" key="1">
    <citation type="submission" date="2024-01" db="EMBL/GenBank/DDBJ databases">
        <title>Draft genome sequence of Gordonia sp. LSe1-13.</title>
        <authorList>
            <person name="Suphannarot A."/>
            <person name="Mingma R."/>
        </authorList>
    </citation>
    <scope>NUCLEOTIDE SEQUENCE [LARGE SCALE GENOMIC DNA]</scope>
    <source>
        <strain evidence="7 8">LSe1-13</strain>
    </source>
</reference>
<evidence type="ECO:0000256" key="2">
    <source>
        <dbReference type="ARBA" id="ARBA00022692"/>
    </source>
</evidence>
<protein>
    <submittedName>
        <fullName evidence="7">O-antigen ligase family protein</fullName>
    </submittedName>
</protein>
<feature type="transmembrane region" description="Helical" evidence="5">
    <location>
        <begin position="202"/>
        <end position="231"/>
    </location>
</feature>
<gene>
    <name evidence="7" type="ORF">VZC37_13455</name>
</gene>
<feature type="transmembrane region" description="Helical" evidence="5">
    <location>
        <begin position="178"/>
        <end position="196"/>
    </location>
</feature>
<feature type="domain" description="O-antigen ligase-related" evidence="6">
    <location>
        <begin position="205"/>
        <end position="341"/>
    </location>
</feature>
<proteinExistence type="predicted"/>
<feature type="transmembrane region" description="Helical" evidence="5">
    <location>
        <begin position="87"/>
        <end position="107"/>
    </location>
</feature>
<dbReference type="PANTHER" id="PTHR37422">
    <property type="entry name" value="TEICHURONIC ACID BIOSYNTHESIS PROTEIN TUAE"/>
    <property type="match status" value="1"/>
</dbReference>